<comment type="caution">
    <text evidence="1">The sequence shown here is derived from an EMBL/GenBank/DDBJ whole genome shotgun (WGS) entry which is preliminary data.</text>
</comment>
<dbReference type="Proteomes" id="UP000485058">
    <property type="component" value="Unassembled WGS sequence"/>
</dbReference>
<feature type="non-terminal residue" evidence="1">
    <location>
        <position position="1"/>
    </location>
</feature>
<reference evidence="1 2" key="1">
    <citation type="submission" date="2020-02" db="EMBL/GenBank/DDBJ databases">
        <title>Draft genome sequence of Haematococcus lacustris strain NIES-144.</title>
        <authorList>
            <person name="Morimoto D."/>
            <person name="Nakagawa S."/>
            <person name="Yoshida T."/>
            <person name="Sawayama S."/>
        </authorList>
    </citation>
    <scope>NUCLEOTIDE SEQUENCE [LARGE SCALE GENOMIC DNA]</scope>
    <source>
        <strain evidence="1 2">NIES-144</strain>
    </source>
</reference>
<keyword evidence="2" id="KW-1185">Reference proteome</keyword>
<evidence type="ECO:0000313" key="2">
    <source>
        <dbReference type="Proteomes" id="UP000485058"/>
    </source>
</evidence>
<organism evidence="1 2">
    <name type="scientific">Haematococcus lacustris</name>
    <name type="common">Green alga</name>
    <name type="synonym">Haematococcus pluvialis</name>
    <dbReference type="NCBI Taxonomy" id="44745"/>
    <lineage>
        <taxon>Eukaryota</taxon>
        <taxon>Viridiplantae</taxon>
        <taxon>Chlorophyta</taxon>
        <taxon>core chlorophytes</taxon>
        <taxon>Chlorophyceae</taxon>
        <taxon>CS clade</taxon>
        <taxon>Chlamydomonadales</taxon>
        <taxon>Haematococcaceae</taxon>
        <taxon>Haematococcus</taxon>
    </lineage>
</organism>
<dbReference type="EMBL" id="BLLF01004837">
    <property type="protein sequence ID" value="GFH30327.1"/>
    <property type="molecule type" value="Genomic_DNA"/>
</dbReference>
<accession>A0A6A0AEP4</accession>
<protein>
    <submittedName>
        <fullName evidence="1">Uncharacterized protein</fullName>
    </submittedName>
</protein>
<name>A0A6A0AEP4_HAELA</name>
<gene>
    <name evidence="1" type="ORF">HaLaN_29161</name>
</gene>
<proteinExistence type="predicted"/>
<sequence>LQATALSPQDLEPAG</sequence>
<evidence type="ECO:0000313" key="1">
    <source>
        <dbReference type="EMBL" id="GFH30327.1"/>
    </source>
</evidence>